<name>A0A383CT00_9ZZZZ</name>
<protein>
    <submittedName>
        <fullName evidence="1">Uncharacterized protein</fullName>
    </submittedName>
</protein>
<organism evidence="1">
    <name type="scientific">marine metagenome</name>
    <dbReference type="NCBI Taxonomy" id="408172"/>
    <lineage>
        <taxon>unclassified sequences</taxon>
        <taxon>metagenomes</taxon>
        <taxon>ecological metagenomes</taxon>
    </lineage>
</organism>
<dbReference type="EMBL" id="UINC01211321">
    <property type="protein sequence ID" value="SVE35170.1"/>
    <property type="molecule type" value="Genomic_DNA"/>
</dbReference>
<dbReference type="AlphaFoldDB" id="A0A383CT00"/>
<reference evidence="1" key="1">
    <citation type="submission" date="2018-05" db="EMBL/GenBank/DDBJ databases">
        <authorList>
            <person name="Lanie J.A."/>
            <person name="Ng W.-L."/>
            <person name="Kazmierczak K.M."/>
            <person name="Andrzejewski T.M."/>
            <person name="Davidsen T.M."/>
            <person name="Wayne K.J."/>
            <person name="Tettelin H."/>
            <person name="Glass J.I."/>
            <person name="Rusch D."/>
            <person name="Podicherti R."/>
            <person name="Tsui H.-C.T."/>
            <person name="Winkler M.E."/>
        </authorList>
    </citation>
    <scope>NUCLEOTIDE SEQUENCE</scope>
</reference>
<gene>
    <name evidence="1" type="ORF">METZ01_LOCUS488024</name>
</gene>
<sequence length="54" mass="6161">MESKLNSKLFEGVKDFSLKAKREIKSKTVNIPGSRKRTVNITPNKIQTDLRVIC</sequence>
<proteinExistence type="predicted"/>
<evidence type="ECO:0000313" key="1">
    <source>
        <dbReference type="EMBL" id="SVE35170.1"/>
    </source>
</evidence>
<feature type="non-terminal residue" evidence="1">
    <location>
        <position position="54"/>
    </location>
</feature>
<accession>A0A383CT00</accession>